<sequence>MARTIFQNRLAEDHMDHTQIAEGQDENASEIDVAGTGAHLYSGISEYGTQLTCREYGRHHKEKEDELVTEIPGGSHDE</sequence>
<evidence type="ECO:0000313" key="1">
    <source>
        <dbReference type="EMBL" id="KAJ5156430.1"/>
    </source>
</evidence>
<keyword evidence="2" id="KW-1185">Reference proteome</keyword>
<evidence type="ECO:0000313" key="2">
    <source>
        <dbReference type="Proteomes" id="UP001146351"/>
    </source>
</evidence>
<proteinExistence type="predicted"/>
<gene>
    <name evidence="1" type="ORF">N7492_009233</name>
</gene>
<dbReference type="Proteomes" id="UP001146351">
    <property type="component" value="Unassembled WGS sequence"/>
</dbReference>
<comment type="caution">
    <text evidence="1">The sequence shown here is derived from an EMBL/GenBank/DDBJ whole genome shotgun (WGS) entry which is preliminary data.</text>
</comment>
<accession>A0A9W9LI21</accession>
<reference evidence="1" key="1">
    <citation type="submission" date="2022-11" db="EMBL/GenBank/DDBJ databases">
        <authorList>
            <person name="Petersen C."/>
        </authorList>
    </citation>
    <scope>NUCLEOTIDE SEQUENCE</scope>
    <source>
        <strain evidence="1">IBT 21917</strain>
    </source>
</reference>
<reference evidence="1" key="2">
    <citation type="journal article" date="2023" name="IMA Fungus">
        <title>Comparative genomic study of the Penicillium genus elucidates a diverse pangenome and 15 lateral gene transfer events.</title>
        <authorList>
            <person name="Petersen C."/>
            <person name="Sorensen T."/>
            <person name="Nielsen M.R."/>
            <person name="Sondergaard T.E."/>
            <person name="Sorensen J.L."/>
            <person name="Fitzpatrick D.A."/>
            <person name="Frisvad J.C."/>
            <person name="Nielsen K.L."/>
        </authorList>
    </citation>
    <scope>NUCLEOTIDE SEQUENCE</scope>
    <source>
        <strain evidence="1">IBT 21917</strain>
    </source>
</reference>
<protein>
    <submittedName>
        <fullName evidence="1">Uncharacterized protein</fullName>
    </submittedName>
</protein>
<dbReference type="EMBL" id="JAPQKO010000006">
    <property type="protein sequence ID" value="KAJ5156430.1"/>
    <property type="molecule type" value="Genomic_DNA"/>
</dbReference>
<dbReference type="AlphaFoldDB" id="A0A9W9LI21"/>
<name>A0A9W9LI21_9EURO</name>
<organism evidence="1 2">
    <name type="scientific">Penicillium capsulatum</name>
    <dbReference type="NCBI Taxonomy" id="69766"/>
    <lineage>
        <taxon>Eukaryota</taxon>
        <taxon>Fungi</taxon>
        <taxon>Dikarya</taxon>
        <taxon>Ascomycota</taxon>
        <taxon>Pezizomycotina</taxon>
        <taxon>Eurotiomycetes</taxon>
        <taxon>Eurotiomycetidae</taxon>
        <taxon>Eurotiales</taxon>
        <taxon>Aspergillaceae</taxon>
        <taxon>Penicillium</taxon>
    </lineage>
</organism>